<feature type="domain" description="FAD-dependent urate hydroxylase HpyO/Asp monooxygenase CreE-like FAD/NAD(P)-binding" evidence="1">
    <location>
        <begin position="5"/>
        <end position="158"/>
    </location>
</feature>
<comment type="caution">
    <text evidence="2">The sequence shown here is derived from an EMBL/GenBank/DDBJ whole genome shotgun (WGS) entry which is preliminary data.</text>
</comment>
<dbReference type="Gene3D" id="3.50.50.60">
    <property type="entry name" value="FAD/NAD(P)-binding domain"/>
    <property type="match status" value="1"/>
</dbReference>
<dbReference type="EMBL" id="JBHSHD010000008">
    <property type="protein sequence ID" value="MFC4820863.1"/>
    <property type="molecule type" value="Genomic_DNA"/>
</dbReference>
<keyword evidence="3" id="KW-1185">Reference proteome</keyword>
<dbReference type="RefSeq" id="WP_380020955.1">
    <property type="nucleotide sequence ID" value="NZ_JBHSHD010000008.1"/>
</dbReference>
<dbReference type="InterPro" id="IPR036188">
    <property type="entry name" value="FAD/NAD-bd_sf"/>
</dbReference>
<evidence type="ECO:0000259" key="1">
    <source>
        <dbReference type="Pfam" id="PF13454"/>
    </source>
</evidence>
<protein>
    <submittedName>
        <fullName evidence="2">FAD/NAD(P)-binding protein</fullName>
    </submittedName>
</protein>
<dbReference type="Proteomes" id="UP001595886">
    <property type="component" value="Unassembled WGS sequence"/>
</dbReference>
<evidence type="ECO:0000313" key="3">
    <source>
        <dbReference type="Proteomes" id="UP001595886"/>
    </source>
</evidence>
<accession>A0ABV9QU16</accession>
<organism evidence="2 3">
    <name type="scientific">Dokdonella ginsengisoli</name>
    <dbReference type="NCBI Taxonomy" id="363846"/>
    <lineage>
        <taxon>Bacteria</taxon>
        <taxon>Pseudomonadati</taxon>
        <taxon>Pseudomonadota</taxon>
        <taxon>Gammaproteobacteria</taxon>
        <taxon>Lysobacterales</taxon>
        <taxon>Rhodanobacteraceae</taxon>
        <taxon>Dokdonella</taxon>
    </lineage>
</organism>
<dbReference type="PANTHER" id="PTHR40254">
    <property type="entry name" value="BLR0577 PROTEIN"/>
    <property type="match status" value="1"/>
</dbReference>
<evidence type="ECO:0000313" key="2">
    <source>
        <dbReference type="EMBL" id="MFC4820863.1"/>
    </source>
</evidence>
<gene>
    <name evidence="2" type="ORF">ACFO6Q_11040</name>
</gene>
<dbReference type="SUPFAM" id="SSF51905">
    <property type="entry name" value="FAD/NAD(P)-binding domain"/>
    <property type="match status" value="2"/>
</dbReference>
<reference evidence="3" key="1">
    <citation type="journal article" date="2019" name="Int. J. Syst. Evol. Microbiol.">
        <title>The Global Catalogue of Microorganisms (GCM) 10K type strain sequencing project: providing services to taxonomists for standard genome sequencing and annotation.</title>
        <authorList>
            <consortium name="The Broad Institute Genomics Platform"/>
            <consortium name="The Broad Institute Genome Sequencing Center for Infectious Disease"/>
            <person name="Wu L."/>
            <person name="Ma J."/>
        </authorList>
    </citation>
    <scope>NUCLEOTIDE SEQUENCE [LARGE SCALE GENOMIC DNA]</scope>
    <source>
        <strain evidence="3">CCUG 30340</strain>
    </source>
</reference>
<dbReference type="InterPro" id="IPR038732">
    <property type="entry name" value="HpyO/CreE_NAD-binding"/>
</dbReference>
<sequence length="467" mass="49779">MQRIAIIGGGAAGSAVVAQFLRNAADYDHSRGCALTWIVGDRAPGRGVAYETPDEQHLLNVRAANMGLFADRPGDFLDYAAARGIAASGGQFLPRSIYGDYLEATLAQLLNATRRRVTLGARSTEAVALRPLADGSFGLRTRDGDELRADGVVLALGALPPASLPGVSPSALASGYASDPWRWPPLPRAPQHVLVIGTGLTGVDALLSAAARWPQARLTAVSRRGRLPALHSEGPLAPYAEQAALLARLSEKNDLRHWLRAIRAAAAAPGADWRAVLDAVRAQTPRLWQALDTGQRARFLRHLRPAWEVVRHRMPPQTAVRLRALQENGRLRVLAARVRGIDGGDPLLLARLQPRGSTHPLTLGADFVIQATGLESAAASTPHALVRQLVDDGVVRPDPLGLGLAARPDGRLLRPDGSPWPGLYALGTLLRGSAWECTGMPEIRSAARDIARELPLAIGPPTRRAVA</sequence>
<dbReference type="InterPro" id="IPR052189">
    <property type="entry name" value="L-asp_N-monooxygenase_NS-form"/>
</dbReference>
<dbReference type="PANTHER" id="PTHR40254:SF1">
    <property type="entry name" value="BLR0577 PROTEIN"/>
    <property type="match status" value="1"/>
</dbReference>
<proteinExistence type="predicted"/>
<name>A0ABV9QU16_9GAMM</name>
<dbReference type="Pfam" id="PF13454">
    <property type="entry name" value="NAD_binding_9"/>
    <property type="match status" value="1"/>
</dbReference>